<protein>
    <submittedName>
        <fullName evidence="2">Uncharacterized protein</fullName>
    </submittedName>
</protein>
<evidence type="ECO:0000313" key="3">
    <source>
        <dbReference type="Proteomes" id="UP000799640"/>
    </source>
</evidence>
<dbReference type="AlphaFoldDB" id="A0A6G1HQ65"/>
<sequence length="292" mass="34183">MATIINSNKTVGSPHKSLLPTPPPSPPHDILTQDEIRDKRLIDFTNRPNHILLRPSMDTSKDLDNPEAEDGFRFHARRFLQWKECEVFAETECLAADHDWVQFCRKWFATYGRLPHKEMDTMIAKMAWQRKSFDLDLDLYLNLFERVRVMFDSSNVDLDRELRNDPWFWNDYNIVAWVQTGGPMEGAKADVRKVTSASLREYMGANTATTDASAEFWRDEHYKYGTDRRMSTEDAEQKRELGEDAEHKGKRDEDAKEKRKQEDIQTDDGLKNHGRKHRRLLSYTPESSVTLE</sequence>
<feature type="compositionally biased region" description="Basic and acidic residues" evidence="1">
    <location>
        <begin position="227"/>
        <end position="271"/>
    </location>
</feature>
<organism evidence="2 3">
    <name type="scientific">Trichodelitschia bisporula</name>
    <dbReference type="NCBI Taxonomy" id="703511"/>
    <lineage>
        <taxon>Eukaryota</taxon>
        <taxon>Fungi</taxon>
        <taxon>Dikarya</taxon>
        <taxon>Ascomycota</taxon>
        <taxon>Pezizomycotina</taxon>
        <taxon>Dothideomycetes</taxon>
        <taxon>Dothideomycetes incertae sedis</taxon>
        <taxon>Phaeotrichales</taxon>
        <taxon>Phaeotrichaceae</taxon>
        <taxon>Trichodelitschia</taxon>
    </lineage>
</organism>
<feature type="compositionally biased region" description="Polar residues" evidence="1">
    <location>
        <begin position="1"/>
        <end position="11"/>
    </location>
</feature>
<keyword evidence="3" id="KW-1185">Reference proteome</keyword>
<name>A0A6G1HQ65_9PEZI</name>
<dbReference type="Proteomes" id="UP000799640">
    <property type="component" value="Unassembled WGS sequence"/>
</dbReference>
<gene>
    <name evidence="2" type="ORF">EJ06DRAFT_126660</name>
</gene>
<feature type="region of interest" description="Disordered" evidence="1">
    <location>
        <begin position="227"/>
        <end position="292"/>
    </location>
</feature>
<proteinExistence type="predicted"/>
<reference evidence="2" key="1">
    <citation type="journal article" date="2020" name="Stud. Mycol.">
        <title>101 Dothideomycetes genomes: a test case for predicting lifestyles and emergence of pathogens.</title>
        <authorList>
            <person name="Haridas S."/>
            <person name="Albert R."/>
            <person name="Binder M."/>
            <person name="Bloem J."/>
            <person name="Labutti K."/>
            <person name="Salamov A."/>
            <person name="Andreopoulos B."/>
            <person name="Baker S."/>
            <person name="Barry K."/>
            <person name="Bills G."/>
            <person name="Bluhm B."/>
            <person name="Cannon C."/>
            <person name="Castanera R."/>
            <person name="Culley D."/>
            <person name="Daum C."/>
            <person name="Ezra D."/>
            <person name="Gonzalez J."/>
            <person name="Henrissat B."/>
            <person name="Kuo A."/>
            <person name="Liang C."/>
            <person name="Lipzen A."/>
            <person name="Lutzoni F."/>
            <person name="Magnuson J."/>
            <person name="Mondo S."/>
            <person name="Nolan M."/>
            <person name="Ohm R."/>
            <person name="Pangilinan J."/>
            <person name="Park H.-J."/>
            <person name="Ramirez L."/>
            <person name="Alfaro M."/>
            <person name="Sun H."/>
            <person name="Tritt A."/>
            <person name="Yoshinaga Y."/>
            <person name="Zwiers L.-H."/>
            <person name="Turgeon B."/>
            <person name="Goodwin S."/>
            <person name="Spatafora J."/>
            <person name="Crous P."/>
            <person name="Grigoriev I."/>
        </authorList>
    </citation>
    <scope>NUCLEOTIDE SEQUENCE</scope>
    <source>
        <strain evidence="2">CBS 262.69</strain>
    </source>
</reference>
<feature type="region of interest" description="Disordered" evidence="1">
    <location>
        <begin position="1"/>
        <end position="29"/>
    </location>
</feature>
<evidence type="ECO:0000256" key="1">
    <source>
        <dbReference type="SAM" id="MobiDB-lite"/>
    </source>
</evidence>
<dbReference type="EMBL" id="ML996701">
    <property type="protein sequence ID" value="KAF2398193.1"/>
    <property type="molecule type" value="Genomic_DNA"/>
</dbReference>
<evidence type="ECO:0000313" key="2">
    <source>
        <dbReference type="EMBL" id="KAF2398193.1"/>
    </source>
</evidence>
<accession>A0A6G1HQ65</accession>